<name>A0A1Q9DIU1_SYMMI</name>
<comment type="caution">
    <text evidence="3">The sequence shown here is derived from an EMBL/GenBank/DDBJ whole genome shotgun (WGS) entry which is preliminary data.</text>
</comment>
<keyword evidence="2" id="KW-0472">Membrane</keyword>
<feature type="region of interest" description="Disordered" evidence="1">
    <location>
        <begin position="966"/>
        <end position="1005"/>
    </location>
</feature>
<evidence type="ECO:0000313" key="3">
    <source>
        <dbReference type="EMBL" id="OLP95073.1"/>
    </source>
</evidence>
<dbReference type="EMBL" id="LSRX01000517">
    <property type="protein sequence ID" value="OLP95073.1"/>
    <property type="molecule type" value="Genomic_DNA"/>
</dbReference>
<keyword evidence="2" id="KW-1133">Transmembrane helix</keyword>
<dbReference type="Proteomes" id="UP000186817">
    <property type="component" value="Unassembled WGS sequence"/>
</dbReference>
<proteinExistence type="predicted"/>
<feature type="region of interest" description="Disordered" evidence="1">
    <location>
        <begin position="495"/>
        <end position="532"/>
    </location>
</feature>
<gene>
    <name evidence="3" type="ORF">AK812_SmicGene22826</name>
</gene>
<feature type="region of interest" description="Disordered" evidence="1">
    <location>
        <begin position="1038"/>
        <end position="1102"/>
    </location>
</feature>
<accession>A0A1Q9DIU1</accession>
<feature type="compositionally biased region" description="Basic and acidic residues" evidence="1">
    <location>
        <begin position="1038"/>
        <end position="1048"/>
    </location>
</feature>
<evidence type="ECO:0000256" key="1">
    <source>
        <dbReference type="SAM" id="MobiDB-lite"/>
    </source>
</evidence>
<feature type="transmembrane region" description="Helical" evidence="2">
    <location>
        <begin position="92"/>
        <end position="113"/>
    </location>
</feature>
<feature type="compositionally biased region" description="Low complexity" evidence="1">
    <location>
        <begin position="981"/>
        <end position="994"/>
    </location>
</feature>
<sequence length="1102" mass="120000">MAANFTAQPDADDSWIKIRFWHTEPEPTPEPIVEEDRGVGSRPVLEFFRDWLGEWTFLEPEPNPAGVPSGEGYSEKSEDASDHWFVTFWLNLLFKVADTGFVYCGALCASVGYAAKWAYWLAVAVVGVFCLQLAVWTISWVVIPVFRHAYAFYRYLTGQGPCHEVVRLHGFSSFRPKWKGPATGTPWTAQYVQQEVRGRSENREPLDLLVSDGVAVARLRHGALRGRTDRHGYLARCNSIHSSSHRYWRNQIEVAECAVHLCSADPCAAPDCAEVHVGLSAVAPRSEEVDLQEVAGKGALARCWTVTSFWGCLTCGAFRRCASSCCKSGRRACRLALCCCLRRASRPGNSSTGRRDLHDDSETESEGGEGDHICQADQVAFGGPEAKGPLSLGPCKDCSCGPPIRLLQPDERTSCTEDLMCENDGYYFRACQRHRDMYEASRAKRACAVEGCNNAARSMLKGVRLCKLHATKEEKGPKPQNEARGPRAIGDVVREAEKESTAPPPEAHPAPGQGSEGVRNSASTGSEQEDSKDLAAYLQARLNGESHSVALLSTAKRDESLTATGRRLTVAQLIRSLSGAREKEEALDPILELGKKSLAQTAAEPPRPVEERKPESSVMPFTVPAPRFGVATAAPPQVSAALLFRQREAHTGTAGDNASVVPLPDGLVSALRPSRAGAFTEPEARPTDDTARALQTIAKTLSARDESTSHHKGKLASIGRPEERLVFIVRGCDSLTVPVCPCTTGKELFHSLKTAGAQGRPQMRALQFPVNVTNRIAYGLASLSIGGREVKSLPEYSLSVADFPLTSEEDFDNFVPPPDSRLEKRPRHPTTLTAWFRAALRMAWAVACVYGTEHYALFEAAATKLLHLGEEATYAWPLPWVMVEELRQLDREMRRLMGEESPSWERIRFFCTSPDDQGNPWLRLPRTFDLEDPKEFFATDIVPRHQKPLTRNCWQQALKAQGLGTTAQLGGGRAGGDPPDEGAAVATRTDAAEASRAGEVVKQGEPAGAPVVTKLQGPALTTKSVDAAVAALRREVARKQQEHVEEGQRQAAAAAKAAGHPPNPPAAKAKAGRGRRKAGGPTDEVEETAAEVSPPEEFTSSC</sequence>
<feature type="transmembrane region" description="Helical" evidence="2">
    <location>
        <begin position="119"/>
        <end position="146"/>
    </location>
</feature>
<feature type="compositionally biased region" description="Low complexity" evidence="1">
    <location>
        <begin position="1051"/>
        <end position="1060"/>
    </location>
</feature>
<dbReference type="AlphaFoldDB" id="A0A1Q9DIU1"/>
<feature type="region of interest" description="Disordered" evidence="1">
    <location>
        <begin position="345"/>
        <end position="370"/>
    </location>
</feature>
<organism evidence="3 4">
    <name type="scientific">Symbiodinium microadriaticum</name>
    <name type="common">Dinoflagellate</name>
    <name type="synonym">Zooxanthella microadriatica</name>
    <dbReference type="NCBI Taxonomy" id="2951"/>
    <lineage>
        <taxon>Eukaryota</taxon>
        <taxon>Sar</taxon>
        <taxon>Alveolata</taxon>
        <taxon>Dinophyceae</taxon>
        <taxon>Suessiales</taxon>
        <taxon>Symbiodiniaceae</taxon>
        <taxon>Symbiodinium</taxon>
    </lineage>
</organism>
<keyword evidence="2" id="KW-0812">Transmembrane</keyword>
<feature type="region of interest" description="Disordered" evidence="1">
    <location>
        <begin position="598"/>
        <end position="617"/>
    </location>
</feature>
<evidence type="ECO:0000256" key="2">
    <source>
        <dbReference type="SAM" id="Phobius"/>
    </source>
</evidence>
<reference evidence="3 4" key="1">
    <citation type="submission" date="2016-02" db="EMBL/GenBank/DDBJ databases">
        <title>Genome analysis of coral dinoflagellate symbionts highlights evolutionary adaptations to a symbiotic lifestyle.</title>
        <authorList>
            <person name="Aranda M."/>
            <person name="Li Y."/>
            <person name="Liew Y.J."/>
            <person name="Baumgarten S."/>
            <person name="Simakov O."/>
            <person name="Wilson M."/>
            <person name="Piel J."/>
            <person name="Ashoor H."/>
            <person name="Bougouffa S."/>
            <person name="Bajic V.B."/>
            <person name="Ryu T."/>
            <person name="Ravasi T."/>
            <person name="Bayer T."/>
            <person name="Micklem G."/>
            <person name="Kim H."/>
            <person name="Bhak J."/>
            <person name="Lajeunesse T.C."/>
            <person name="Voolstra C.R."/>
        </authorList>
    </citation>
    <scope>NUCLEOTIDE SEQUENCE [LARGE SCALE GENOMIC DNA]</scope>
    <source>
        <strain evidence="3 4">CCMP2467</strain>
    </source>
</reference>
<protein>
    <submittedName>
        <fullName evidence="3">Uncharacterized protein</fullName>
    </submittedName>
</protein>
<evidence type="ECO:0000313" key="4">
    <source>
        <dbReference type="Proteomes" id="UP000186817"/>
    </source>
</evidence>
<keyword evidence="4" id="KW-1185">Reference proteome</keyword>
<dbReference type="OrthoDB" id="428488at2759"/>